<reference evidence="1" key="1">
    <citation type="submission" date="2018-02" db="EMBL/GenBank/DDBJ databases">
        <title>Rhizophora mucronata_Transcriptome.</title>
        <authorList>
            <person name="Meera S.P."/>
            <person name="Sreeshan A."/>
            <person name="Augustine A."/>
        </authorList>
    </citation>
    <scope>NUCLEOTIDE SEQUENCE</scope>
    <source>
        <tissue evidence="1">Leaf</tissue>
    </source>
</reference>
<name>A0A2P2NKH0_RHIMU</name>
<evidence type="ECO:0000313" key="1">
    <source>
        <dbReference type="EMBL" id="MBX42976.1"/>
    </source>
</evidence>
<dbReference type="AlphaFoldDB" id="A0A2P2NKH0"/>
<sequence>MKILVGNSIDRELKELSFYLYMCLLSFV</sequence>
<accession>A0A2P2NKH0</accession>
<protein>
    <submittedName>
        <fullName evidence="1">Uncharacterized protein</fullName>
    </submittedName>
</protein>
<organism evidence="1">
    <name type="scientific">Rhizophora mucronata</name>
    <name type="common">Asiatic mangrove</name>
    <dbReference type="NCBI Taxonomy" id="61149"/>
    <lineage>
        <taxon>Eukaryota</taxon>
        <taxon>Viridiplantae</taxon>
        <taxon>Streptophyta</taxon>
        <taxon>Embryophyta</taxon>
        <taxon>Tracheophyta</taxon>
        <taxon>Spermatophyta</taxon>
        <taxon>Magnoliopsida</taxon>
        <taxon>eudicotyledons</taxon>
        <taxon>Gunneridae</taxon>
        <taxon>Pentapetalae</taxon>
        <taxon>rosids</taxon>
        <taxon>fabids</taxon>
        <taxon>Malpighiales</taxon>
        <taxon>Rhizophoraceae</taxon>
        <taxon>Rhizophora</taxon>
    </lineage>
</organism>
<proteinExistence type="predicted"/>
<dbReference type="EMBL" id="GGEC01062492">
    <property type="protein sequence ID" value="MBX42976.1"/>
    <property type="molecule type" value="Transcribed_RNA"/>
</dbReference>